<dbReference type="PANTHER" id="PTHR43065">
    <property type="entry name" value="SENSOR HISTIDINE KINASE"/>
    <property type="match status" value="1"/>
</dbReference>
<evidence type="ECO:0000259" key="14">
    <source>
        <dbReference type="PROSITE" id="PS50885"/>
    </source>
</evidence>
<dbReference type="PROSITE" id="PS50885">
    <property type="entry name" value="HAMP"/>
    <property type="match status" value="1"/>
</dbReference>
<evidence type="ECO:0000256" key="5">
    <source>
        <dbReference type="ARBA" id="ARBA00022553"/>
    </source>
</evidence>
<organism evidence="15 16">
    <name type="scientific">Phaeobacter italicus</name>
    <dbReference type="NCBI Taxonomy" id="481446"/>
    <lineage>
        <taxon>Bacteria</taxon>
        <taxon>Pseudomonadati</taxon>
        <taxon>Pseudomonadota</taxon>
        <taxon>Alphaproteobacteria</taxon>
        <taxon>Rhodobacterales</taxon>
        <taxon>Roseobacteraceae</taxon>
        <taxon>Phaeobacter</taxon>
    </lineage>
</organism>
<reference evidence="15 16" key="1">
    <citation type="submission" date="2015-05" db="EMBL/GenBank/DDBJ databases">
        <authorList>
            <person name="Rodrigo-Torres Lidia"/>
            <person name="Arahal R.David."/>
        </authorList>
    </citation>
    <scope>NUCLEOTIDE SEQUENCE [LARGE SCALE GENOMIC DNA]</scope>
    <source>
        <strain evidence="15 16">CECT 7321</strain>
    </source>
</reference>
<dbReference type="GeneID" id="78399131"/>
<evidence type="ECO:0000256" key="9">
    <source>
        <dbReference type="ARBA" id="ARBA00022989"/>
    </source>
</evidence>
<dbReference type="InterPro" id="IPR029151">
    <property type="entry name" value="Sensor-like_sf"/>
</dbReference>
<evidence type="ECO:0000313" key="15">
    <source>
        <dbReference type="EMBL" id="CRL12059.1"/>
    </source>
</evidence>
<dbReference type="SMART" id="SM00304">
    <property type="entry name" value="HAMP"/>
    <property type="match status" value="1"/>
</dbReference>
<dbReference type="EC" id="2.7.13.3" evidence="3"/>
<keyword evidence="6 15" id="KW-0808">Transferase</keyword>
<dbReference type="Pfam" id="PF00512">
    <property type="entry name" value="HisKA"/>
    <property type="match status" value="1"/>
</dbReference>
<keyword evidence="7 12" id="KW-0812">Transmembrane</keyword>
<sequence length="659" mass="72077">MKSVRLRLLLLALLPLAVMMPLLLVVAMARWNADYDDVLIVNVESDLKIADQYLRQLKNGTGDDLAAIAGSARFAEVLSDRPHLQLDFLDRERARLQLDFLYYLPMRSIDRDARRWPVIERASTGLLASEIDIFSAADLDAISSELSARARIPLIETEAAVPTTRPAEDRGMVIHSAAPVTVEGARGVLVAGRLLNRDLDFIDTINALVYLGDSHRISRKGTATLFLGDTRVSTNVRLFEDVRALGTRVSRAVRNAVLIEGETWLDRAFVVNDWYISGYLPLTDSFGDRVGMLYVGFLEAPFAAAKFSAYWTVVLSFLSVLLLSAPLFLWLAKGIFAPLEKMSRTMGRVERGDLTARNGHIGRQDEIGQVSAHLDSLLDQVQERDQKLRDWAEELNERVDQRTAELRAANEKLEATFKQLVMSEKLASIGEITAGVAHEINNPVAVIQGNVDVVRMTLPPEAGAEVATELDLIDNQILRISAIVGKLLQFARPSEFGTFEESLDMAPVVSDCLVLVDHVVTKQAITVEKDFETSPQVRIDPGELQQVVINLILNAAQAMGGSGTLTLTLRELDHDGAPGACLTVADTGPGIAEDVLPSVFNPFYTTRLGEGTGLGLSISQTLIQRVGGYITADNRIVDGSVTGAVFTIWLPAAQAEQAA</sequence>
<evidence type="ECO:0000256" key="2">
    <source>
        <dbReference type="ARBA" id="ARBA00004651"/>
    </source>
</evidence>
<dbReference type="SMART" id="SM00388">
    <property type="entry name" value="HisKA"/>
    <property type="match status" value="1"/>
</dbReference>
<dbReference type="OrthoDB" id="7568856at2"/>
<dbReference type="SUPFAM" id="SSF158472">
    <property type="entry name" value="HAMP domain-like"/>
    <property type="match status" value="1"/>
</dbReference>
<dbReference type="SUPFAM" id="SSF47384">
    <property type="entry name" value="Homodimeric domain of signal transducing histidine kinase"/>
    <property type="match status" value="1"/>
</dbReference>
<keyword evidence="4" id="KW-1003">Cell membrane</keyword>
<feature type="domain" description="Histidine kinase" evidence="13">
    <location>
        <begin position="435"/>
        <end position="654"/>
    </location>
</feature>
<dbReference type="InterPro" id="IPR004358">
    <property type="entry name" value="Sig_transdc_His_kin-like_C"/>
</dbReference>
<dbReference type="InterPro" id="IPR036890">
    <property type="entry name" value="HATPase_C_sf"/>
</dbReference>
<proteinExistence type="predicted"/>
<gene>
    <name evidence="15" type="primary">zraS_1</name>
    <name evidence="15" type="ORF">NIT7321_02931</name>
</gene>
<dbReference type="InterPro" id="IPR003594">
    <property type="entry name" value="HATPase_dom"/>
</dbReference>
<dbReference type="GO" id="GO:0005886">
    <property type="term" value="C:plasma membrane"/>
    <property type="evidence" value="ECO:0007669"/>
    <property type="project" value="UniProtKB-SubCell"/>
</dbReference>
<comment type="subcellular location">
    <subcellularLocation>
        <location evidence="2">Cell membrane</location>
        <topology evidence="2">Multi-pass membrane protein</topology>
    </subcellularLocation>
</comment>
<feature type="coiled-coil region" evidence="11">
    <location>
        <begin position="374"/>
        <end position="416"/>
    </location>
</feature>
<dbReference type="AlphaFoldDB" id="A0A0H5DLF4"/>
<feature type="transmembrane region" description="Helical" evidence="12">
    <location>
        <begin position="309"/>
        <end position="332"/>
    </location>
</feature>
<dbReference type="CDD" id="cd00082">
    <property type="entry name" value="HisKA"/>
    <property type="match status" value="1"/>
</dbReference>
<dbReference type="InterPro" id="IPR003661">
    <property type="entry name" value="HisK_dim/P_dom"/>
</dbReference>
<dbReference type="SMART" id="SM00387">
    <property type="entry name" value="HATPase_c"/>
    <property type="match status" value="1"/>
</dbReference>
<evidence type="ECO:0000256" key="10">
    <source>
        <dbReference type="ARBA" id="ARBA00023136"/>
    </source>
</evidence>
<name>A0A0H5DLF4_9RHOB</name>
<dbReference type="Gene3D" id="3.30.565.10">
    <property type="entry name" value="Histidine kinase-like ATPase, C-terminal domain"/>
    <property type="match status" value="1"/>
</dbReference>
<dbReference type="CDD" id="cd06225">
    <property type="entry name" value="HAMP"/>
    <property type="match status" value="1"/>
</dbReference>
<dbReference type="Gene3D" id="1.10.287.130">
    <property type="match status" value="1"/>
</dbReference>
<dbReference type="InterPro" id="IPR003660">
    <property type="entry name" value="HAMP_dom"/>
</dbReference>
<evidence type="ECO:0000256" key="6">
    <source>
        <dbReference type="ARBA" id="ARBA00022679"/>
    </source>
</evidence>
<dbReference type="InterPro" id="IPR033463">
    <property type="entry name" value="sCache_3"/>
</dbReference>
<keyword evidence="16" id="KW-1185">Reference proteome</keyword>
<keyword evidence="10 12" id="KW-0472">Membrane</keyword>
<dbReference type="Pfam" id="PF00672">
    <property type="entry name" value="HAMP"/>
    <property type="match status" value="1"/>
</dbReference>
<dbReference type="PROSITE" id="PS50109">
    <property type="entry name" value="HIS_KIN"/>
    <property type="match status" value="1"/>
</dbReference>
<comment type="catalytic activity">
    <reaction evidence="1">
        <text>ATP + protein L-histidine = ADP + protein N-phospho-L-histidine.</text>
        <dbReference type="EC" id="2.7.13.3"/>
    </reaction>
</comment>
<feature type="domain" description="HAMP" evidence="14">
    <location>
        <begin position="333"/>
        <end position="386"/>
    </location>
</feature>
<evidence type="ECO:0000313" key="16">
    <source>
        <dbReference type="Proteomes" id="UP000043764"/>
    </source>
</evidence>
<evidence type="ECO:0000256" key="3">
    <source>
        <dbReference type="ARBA" id="ARBA00012438"/>
    </source>
</evidence>
<dbReference type="Pfam" id="PF02518">
    <property type="entry name" value="HATPase_c"/>
    <property type="match status" value="1"/>
</dbReference>
<dbReference type="EMBL" id="CVRL01000037">
    <property type="protein sequence ID" value="CRL12059.1"/>
    <property type="molecule type" value="Genomic_DNA"/>
</dbReference>
<protein>
    <recommendedName>
        <fullName evidence="3">histidine kinase</fullName>
        <ecNumber evidence="3">2.7.13.3</ecNumber>
    </recommendedName>
</protein>
<evidence type="ECO:0000256" key="8">
    <source>
        <dbReference type="ARBA" id="ARBA00022777"/>
    </source>
</evidence>
<evidence type="ECO:0000256" key="4">
    <source>
        <dbReference type="ARBA" id="ARBA00022475"/>
    </source>
</evidence>
<keyword evidence="5" id="KW-0597">Phosphoprotein</keyword>
<dbReference type="GO" id="GO:0000155">
    <property type="term" value="F:phosphorelay sensor kinase activity"/>
    <property type="evidence" value="ECO:0007669"/>
    <property type="project" value="InterPro"/>
</dbReference>
<dbReference type="InterPro" id="IPR036097">
    <property type="entry name" value="HisK_dim/P_sf"/>
</dbReference>
<dbReference type="Gene3D" id="6.10.340.10">
    <property type="match status" value="1"/>
</dbReference>
<dbReference type="SUPFAM" id="SSF103190">
    <property type="entry name" value="Sensory domain-like"/>
    <property type="match status" value="1"/>
</dbReference>
<keyword evidence="9 12" id="KW-1133">Transmembrane helix</keyword>
<dbReference type="InterPro" id="IPR005467">
    <property type="entry name" value="His_kinase_dom"/>
</dbReference>
<dbReference type="PANTHER" id="PTHR43065:SF22">
    <property type="entry name" value="HISTIDINE KINASE"/>
    <property type="match status" value="1"/>
</dbReference>
<evidence type="ECO:0000256" key="7">
    <source>
        <dbReference type="ARBA" id="ARBA00022692"/>
    </source>
</evidence>
<accession>A0A0H5DLF4</accession>
<evidence type="ECO:0000256" key="1">
    <source>
        <dbReference type="ARBA" id="ARBA00000085"/>
    </source>
</evidence>
<dbReference type="RefSeq" id="WP_008558857.1">
    <property type="nucleotide sequence ID" value="NZ_CVQZ01000018.1"/>
</dbReference>
<dbReference type="STRING" id="481446.NIT7645_03542"/>
<evidence type="ECO:0000256" key="11">
    <source>
        <dbReference type="SAM" id="Coils"/>
    </source>
</evidence>
<dbReference type="SUPFAM" id="SSF55874">
    <property type="entry name" value="ATPase domain of HSP90 chaperone/DNA topoisomerase II/histidine kinase"/>
    <property type="match status" value="1"/>
</dbReference>
<evidence type="ECO:0000256" key="12">
    <source>
        <dbReference type="SAM" id="Phobius"/>
    </source>
</evidence>
<dbReference type="PRINTS" id="PR00344">
    <property type="entry name" value="BCTRLSENSOR"/>
</dbReference>
<dbReference type="Proteomes" id="UP000043764">
    <property type="component" value="Unassembled WGS sequence"/>
</dbReference>
<dbReference type="Pfam" id="PF17202">
    <property type="entry name" value="sCache_3_3"/>
    <property type="match status" value="1"/>
</dbReference>
<keyword evidence="8" id="KW-0418">Kinase</keyword>
<evidence type="ECO:0000259" key="13">
    <source>
        <dbReference type="PROSITE" id="PS50109"/>
    </source>
</evidence>
<keyword evidence="11" id="KW-0175">Coiled coil</keyword>